<dbReference type="Proteomes" id="UP000070501">
    <property type="component" value="Unassembled WGS sequence"/>
</dbReference>
<dbReference type="InterPro" id="IPR045087">
    <property type="entry name" value="Cu-oxidase_fam"/>
</dbReference>
<dbReference type="InterPro" id="IPR001117">
    <property type="entry name" value="Cu-oxidase_2nd"/>
</dbReference>
<feature type="compositionally biased region" description="Basic and acidic residues" evidence="7">
    <location>
        <begin position="445"/>
        <end position="459"/>
    </location>
</feature>
<keyword evidence="6" id="KW-0325">Glycoprotein</keyword>
<dbReference type="InterPro" id="IPR011707">
    <property type="entry name" value="Cu-oxidase-like_N"/>
</dbReference>
<feature type="domain" description="Plastocyanin-like" evidence="10">
    <location>
        <begin position="453"/>
        <end position="576"/>
    </location>
</feature>
<dbReference type="PANTHER" id="PTHR11709:SF488">
    <property type="entry name" value="LACCASE-RELATED"/>
    <property type="match status" value="1"/>
</dbReference>
<reference evidence="13" key="1">
    <citation type="submission" date="2016-02" db="EMBL/GenBank/DDBJ databases">
        <title>Draft genome sequence of Microdochium bolleyi, a fungal endophyte of beachgrass.</title>
        <authorList>
            <consortium name="DOE Joint Genome Institute"/>
            <person name="David A.S."/>
            <person name="May G."/>
            <person name="Haridas S."/>
            <person name="Lim J."/>
            <person name="Wang M."/>
            <person name="Labutti K."/>
            <person name="Lipzen A."/>
            <person name="Barry K."/>
            <person name="Grigoriev I.V."/>
        </authorList>
    </citation>
    <scope>NUCLEOTIDE SEQUENCE [LARGE SCALE GENOMIC DNA]</scope>
    <source>
        <strain evidence="13">J235TASD1</strain>
    </source>
</reference>
<dbReference type="Gene3D" id="2.60.40.420">
    <property type="entry name" value="Cupredoxins - blue copper proteins"/>
    <property type="match status" value="3"/>
</dbReference>
<feature type="signal peptide" evidence="8">
    <location>
        <begin position="1"/>
        <end position="18"/>
    </location>
</feature>
<accession>A0A136JJF0</accession>
<dbReference type="PANTHER" id="PTHR11709">
    <property type="entry name" value="MULTI-COPPER OXIDASE"/>
    <property type="match status" value="1"/>
</dbReference>
<evidence type="ECO:0000259" key="10">
    <source>
        <dbReference type="Pfam" id="PF07731"/>
    </source>
</evidence>
<dbReference type="InParanoid" id="A0A136JJF0"/>
<dbReference type="CDD" id="cd13876">
    <property type="entry name" value="CuRO_2_Abr2_like"/>
    <property type="match status" value="1"/>
</dbReference>
<evidence type="ECO:0000256" key="2">
    <source>
        <dbReference type="ARBA" id="ARBA00022723"/>
    </source>
</evidence>
<feature type="domain" description="Plastocyanin-like" evidence="11">
    <location>
        <begin position="28"/>
        <end position="137"/>
    </location>
</feature>
<proteinExistence type="inferred from homology"/>
<dbReference type="Pfam" id="PF00394">
    <property type="entry name" value="Cu-oxidase"/>
    <property type="match status" value="1"/>
</dbReference>
<evidence type="ECO:0000259" key="9">
    <source>
        <dbReference type="Pfam" id="PF00394"/>
    </source>
</evidence>
<feature type="domain" description="Plastocyanin-like" evidence="9">
    <location>
        <begin position="168"/>
        <end position="343"/>
    </location>
</feature>
<keyword evidence="4" id="KW-0560">Oxidoreductase</keyword>
<evidence type="ECO:0000256" key="4">
    <source>
        <dbReference type="ARBA" id="ARBA00023002"/>
    </source>
</evidence>
<feature type="compositionally biased region" description="Polar residues" evidence="7">
    <location>
        <begin position="434"/>
        <end position="444"/>
    </location>
</feature>
<protein>
    <submittedName>
        <fullName evidence="12">Laccase-1</fullName>
    </submittedName>
</protein>
<dbReference type="InterPro" id="IPR011706">
    <property type="entry name" value="Cu-oxidase_C"/>
</dbReference>
<dbReference type="InterPro" id="IPR008972">
    <property type="entry name" value="Cupredoxin"/>
</dbReference>
<keyword evidence="13" id="KW-1185">Reference proteome</keyword>
<dbReference type="Pfam" id="PF07731">
    <property type="entry name" value="Cu-oxidase_2"/>
    <property type="match status" value="1"/>
</dbReference>
<gene>
    <name evidence="12" type="ORF">Micbo1qcDRAFT_113837</name>
</gene>
<evidence type="ECO:0000256" key="5">
    <source>
        <dbReference type="ARBA" id="ARBA00023008"/>
    </source>
</evidence>
<evidence type="ECO:0000256" key="7">
    <source>
        <dbReference type="SAM" id="MobiDB-lite"/>
    </source>
</evidence>
<keyword evidence="2" id="KW-0479">Metal-binding</keyword>
<evidence type="ECO:0000256" key="3">
    <source>
        <dbReference type="ARBA" id="ARBA00022729"/>
    </source>
</evidence>
<evidence type="ECO:0000259" key="11">
    <source>
        <dbReference type="Pfam" id="PF07732"/>
    </source>
</evidence>
<name>A0A136JJF0_9PEZI</name>
<dbReference type="OrthoDB" id="2121828at2759"/>
<dbReference type="CDD" id="cd13850">
    <property type="entry name" value="CuRO_1_Abr2_like"/>
    <property type="match status" value="1"/>
</dbReference>
<evidence type="ECO:0000256" key="1">
    <source>
        <dbReference type="ARBA" id="ARBA00010609"/>
    </source>
</evidence>
<dbReference type="SMR" id="A0A136JJF0"/>
<evidence type="ECO:0000313" key="12">
    <source>
        <dbReference type="EMBL" id="KXJ97247.1"/>
    </source>
</evidence>
<organism evidence="12 13">
    <name type="scientific">Microdochium bolleyi</name>
    <dbReference type="NCBI Taxonomy" id="196109"/>
    <lineage>
        <taxon>Eukaryota</taxon>
        <taxon>Fungi</taxon>
        <taxon>Dikarya</taxon>
        <taxon>Ascomycota</taxon>
        <taxon>Pezizomycotina</taxon>
        <taxon>Sordariomycetes</taxon>
        <taxon>Xylariomycetidae</taxon>
        <taxon>Xylariales</taxon>
        <taxon>Microdochiaceae</taxon>
        <taxon>Microdochium</taxon>
    </lineage>
</organism>
<sequence length="605" mass="67557">MLFIFFLAGASIAAQTRPYNFTITSVWGAPDGHGRPLFAINGQSPGPLIEADEGDEVEVLVDNQLAAETTMHWHGIYQVDRPWNDGVPGVTQYSMQPRDTYTYRFTVQQQYGSYFYHGHFGPAFADGMRGPIWIRPAAWRPRPYGLISPDSPRDIEQMRAAEQRPHHVVISDWNAEGMDILLMMYRDTGIVPWCSNSIVFNGRGRTYCHARELLEAVGGTGRDSLGCLPQPNQGLYANEQRCEETNTELEVFQAEEGQEWVWINFIHSGAHHELQISVDEHEFYVVAADGEFVHPQRVHAANCNLGERISILVRLKQTPGDYAIRATSLRREQIIQGLGILRYPGMSTAKRAEPPTTRPWVHLNGSLISPSSTALMEETRLAPYPERPPPAEADHTLKFFVNMTGPSQWALNIGPHQAFRQQLPPLLWEDDSRGVTTYGSSNSSDGEHNGSSRIDEHANGKGMMTNGSVVDIVFSNGANVTSQHPFHKHNTKAWIIGTGTGGFPWATVDEAIEQQPEIVHNFNFVDPPLRDGCRLGNQTGDWTAIRYQITFPAASMLHCHMIHHFAAGQQVVLLEGVEAMGPIPAGMKDRVHSDFRPPLRYGPLD</sequence>
<evidence type="ECO:0000313" key="13">
    <source>
        <dbReference type="Proteomes" id="UP000070501"/>
    </source>
</evidence>
<evidence type="ECO:0000256" key="6">
    <source>
        <dbReference type="ARBA" id="ARBA00023180"/>
    </source>
</evidence>
<dbReference type="STRING" id="196109.A0A136JJF0"/>
<dbReference type="GO" id="GO:0016491">
    <property type="term" value="F:oxidoreductase activity"/>
    <property type="evidence" value="ECO:0007669"/>
    <property type="project" value="UniProtKB-KW"/>
</dbReference>
<dbReference type="GO" id="GO:0005507">
    <property type="term" value="F:copper ion binding"/>
    <property type="evidence" value="ECO:0007669"/>
    <property type="project" value="InterPro"/>
</dbReference>
<dbReference type="EMBL" id="KQ964245">
    <property type="protein sequence ID" value="KXJ97247.1"/>
    <property type="molecule type" value="Genomic_DNA"/>
</dbReference>
<dbReference type="AlphaFoldDB" id="A0A136JJF0"/>
<feature type="chain" id="PRO_5007293818" evidence="8">
    <location>
        <begin position="19"/>
        <end position="605"/>
    </location>
</feature>
<dbReference type="SUPFAM" id="SSF49503">
    <property type="entry name" value="Cupredoxins"/>
    <property type="match status" value="3"/>
</dbReference>
<keyword evidence="3 8" id="KW-0732">Signal</keyword>
<dbReference type="Pfam" id="PF07732">
    <property type="entry name" value="Cu-oxidase_3"/>
    <property type="match status" value="1"/>
</dbReference>
<evidence type="ECO:0000256" key="8">
    <source>
        <dbReference type="SAM" id="SignalP"/>
    </source>
</evidence>
<feature type="region of interest" description="Disordered" evidence="7">
    <location>
        <begin position="430"/>
        <end position="460"/>
    </location>
</feature>
<comment type="similarity">
    <text evidence="1">Belongs to the multicopper oxidase family.</text>
</comment>
<keyword evidence="5" id="KW-0186">Copper</keyword>